<keyword evidence="3 7" id="KW-0808">Transferase</keyword>
<evidence type="ECO:0000256" key="1">
    <source>
        <dbReference type="ARBA" id="ARBA00010481"/>
    </source>
</evidence>
<dbReference type="Pfam" id="PF03254">
    <property type="entry name" value="XG_FTase"/>
    <property type="match status" value="1"/>
</dbReference>
<reference evidence="8" key="3">
    <citation type="submission" date="2015-04" db="UniProtKB">
        <authorList>
            <consortium name="EnsemblPlants"/>
        </authorList>
    </citation>
    <scope>IDENTIFICATION</scope>
</reference>
<comment type="similarity">
    <text evidence="1 7">Belongs to the glycosyltransferase 37 family.</text>
</comment>
<protein>
    <recommendedName>
        <fullName evidence="7">Fucosyltransferase</fullName>
        <ecNumber evidence="7">2.4.1.-</ecNumber>
    </recommendedName>
</protein>
<keyword evidence="5" id="KW-0325">Glycoprotein</keyword>
<name>A0A0D9WN66_9ORYZ</name>
<dbReference type="EC" id="2.4.1.-" evidence="7"/>
<dbReference type="Gramene" id="LPERR06G06470.1">
    <property type="protein sequence ID" value="LPERR06G06470.1"/>
    <property type="gene ID" value="LPERR06G06470"/>
</dbReference>
<keyword evidence="7" id="KW-0472">Membrane</keyword>
<keyword evidence="4 7" id="KW-0333">Golgi apparatus</keyword>
<keyword evidence="2 7" id="KW-0328">Glycosyltransferase</keyword>
<evidence type="ECO:0000313" key="8">
    <source>
        <dbReference type="EnsemblPlants" id="LPERR06G06470.1"/>
    </source>
</evidence>
<evidence type="ECO:0000313" key="9">
    <source>
        <dbReference type="Proteomes" id="UP000032180"/>
    </source>
</evidence>
<comment type="subcellular location">
    <subcellularLocation>
        <location evidence="7">Golgi apparatus</location>
        <location evidence="7">Golgi stack membrane</location>
        <topology evidence="7">Single-pass type II membrane protein</topology>
    </subcellularLocation>
</comment>
<dbReference type="EnsemblPlants" id="LPERR06G06470.1">
    <property type="protein sequence ID" value="LPERR06G06470.1"/>
    <property type="gene ID" value="LPERR06G06470"/>
</dbReference>
<dbReference type="HOGENOM" id="CLU_001992_2_1_1"/>
<dbReference type="Proteomes" id="UP000032180">
    <property type="component" value="Chromosome 6"/>
</dbReference>
<dbReference type="InterPro" id="IPR004938">
    <property type="entry name" value="XG_FTase"/>
</dbReference>
<comment type="function">
    <text evidence="7">May be involved in cell wall biosynthesis.</text>
</comment>
<evidence type="ECO:0000256" key="2">
    <source>
        <dbReference type="ARBA" id="ARBA00022676"/>
    </source>
</evidence>
<accession>A0A0D9WN66</accession>
<dbReference type="PANTHER" id="PTHR31889">
    <property type="entry name" value="FUCOSYLTRANSFERASE 2-RELATED"/>
    <property type="match status" value="1"/>
</dbReference>
<evidence type="ECO:0000256" key="3">
    <source>
        <dbReference type="ARBA" id="ARBA00022679"/>
    </source>
</evidence>
<dbReference type="FunFam" id="3.40.50.11340:FF:000005">
    <property type="entry name" value="Galactoside 2-alpha-L-fucosyltransferase"/>
    <property type="match status" value="1"/>
</dbReference>
<dbReference type="eggNOG" id="ENOG502QTTA">
    <property type="taxonomic scope" value="Eukaryota"/>
</dbReference>
<dbReference type="GO" id="GO:0032580">
    <property type="term" value="C:Golgi cisterna membrane"/>
    <property type="evidence" value="ECO:0007669"/>
    <property type="project" value="UniProtKB-SubCell"/>
</dbReference>
<organism evidence="8 9">
    <name type="scientific">Leersia perrieri</name>
    <dbReference type="NCBI Taxonomy" id="77586"/>
    <lineage>
        <taxon>Eukaryota</taxon>
        <taxon>Viridiplantae</taxon>
        <taxon>Streptophyta</taxon>
        <taxon>Embryophyta</taxon>
        <taxon>Tracheophyta</taxon>
        <taxon>Spermatophyta</taxon>
        <taxon>Magnoliopsida</taxon>
        <taxon>Liliopsida</taxon>
        <taxon>Poales</taxon>
        <taxon>Poaceae</taxon>
        <taxon>BOP clade</taxon>
        <taxon>Oryzoideae</taxon>
        <taxon>Oryzeae</taxon>
        <taxon>Oryzinae</taxon>
        <taxon>Leersia</taxon>
    </lineage>
</organism>
<dbReference type="AlphaFoldDB" id="A0A0D9WN66"/>
<keyword evidence="6 7" id="KW-0961">Cell wall biogenesis/degradation</keyword>
<proteinExistence type="inferred from homology"/>
<evidence type="ECO:0000256" key="7">
    <source>
        <dbReference type="RuleBase" id="RU367004"/>
    </source>
</evidence>
<sequence length="562" mass="62340">MPMPTPSRGKRPGGASVVARVFAVFCIMTVPLLVVLVLGGWASASTVWQNAARLTTVTAGFTNVSNPNYTDDPTGGADELFGGLLAAGGFDGDACHSRRELPRYYKHSPYAPSPYLLQKLRDYEARHRRCSPGTPLYAKSIEQLRSGAAHAAEAMECNYLAWIPFNGLGNRMLSLLASFLYAILTDRVFLVHFYDDFTDLFCEPFPGAGDGETTTTTWALPPDFPIRDLWRFGVHSNESYRNLLNYKKITGDPGKETPLSVPPYVYLHLAHDAKGDDMRFYCNDDQLVLKKVNWLLLQSDLYFVPSLYGIPEFEDELRWMFPEKESVAHLLGRYLLHPSNSVWGMVMRYHHSYLSSAKEMIGVQIRMFSWASVPVDDMYNQIMDCSRQEHILPDTNDDAGSTNATAAGRSTTAILVTSLQADYYERLKTKYYEHAATAASGGGGGEWVGVFQPSHEEQQEMGKRAHNQKALAEIYLLSFSDALLTSGMSTFGYVSSALAGLRPAMLLTAFGHKVPATPCVRAVSMEPCFHEPPPAATCQGNKAVNVSVTRHIRRCEDLARGH</sequence>
<dbReference type="GO" id="GO:0071555">
    <property type="term" value="P:cell wall organization"/>
    <property type="evidence" value="ECO:0007669"/>
    <property type="project" value="UniProtKB-UniRule"/>
</dbReference>
<reference evidence="8 9" key="1">
    <citation type="submission" date="2012-08" db="EMBL/GenBank/DDBJ databases">
        <title>Oryza genome evolution.</title>
        <authorList>
            <person name="Wing R.A."/>
        </authorList>
    </citation>
    <scope>NUCLEOTIDE SEQUENCE</scope>
</reference>
<dbReference type="STRING" id="77586.A0A0D9WN66"/>
<dbReference type="GO" id="GO:0042546">
    <property type="term" value="P:cell wall biogenesis"/>
    <property type="evidence" value="ECO:0007669"/>
    <property type="project" value="InterPro"/>
</dbReference>
<evidence type="ECO:0000256" key="5">
    <source>
        <dbReference type="ARBA" id="ARBA00023180"/>
    </source>
</evidence>
<feature type="transmembrane region" description="Helical" evidence="7">
    <location>
        <begin position="21"/>
        <end position="42"/>
    </location>
</feature>
<evidence type="ECO:0000256" key="4">
    <source>
        <dbReference type="ARBA" id="ARBA00023034"/>
    </source>
</evidence>
<dbReference type="GO" id="GO:0009969">
    <property type="term" value="P:xyloglucan biosynthetic process"/>
    <property type="evidence" value="ECO:0007669"/>
    <property type="project" value="TreeGrafter"/>
</dbReference>
<keyword evidence="9" id="KW-1185">Reference proteome</keyword>
<keyword evidence="7" id="KW-0812">Transmembrane</keyword>
<dbReference type="PANTHER" id="PTHR31889:SF62">
    <property type="entry name" value="FUCOSYLTRANSFERASE"/>
    <property type="match status" value="1"/>
</dbReference>
<reference evidence="9" key="2">
    <citation type="submission" date="2013-12" db="EMBL/GenBank/DDBJ databases">
        <authorList>
            <person name="Yu Y."/>
            <person name="Lee S."/>
            <person name="de Baynast K."/>
            <person name="Wissotski M."/>
            <person name="Liu L."/>
            <person name="Talag J."/>
            <person name="Goicoechea J."/>
            <person name="Angelova A."/>
            <person name="Jetty R."/>
            <person name="Kudrna D."/>
            <person name="Golser W."/>
            <person name="Rivera L."/>
            <person name="Zhang J."/>
            <person name="Wing R."/>
        </authorList>
    </citation>
    <scope>NUCLEOTIDE SEQUENCE</scope>
</reference>
<evidence type="ECO:0000256" key="6">
    <source>
        <dbReference type="ARBA" id="ARBA00023316"/>
    </source>
</evidence>
<dbReference type="GO" id="GO:0008107">
    <property type="term" value="F:galactoside 2-alpha-L-fucosyltransferase activity"/>
    <property type="evidence" value="ECO:0007669"/>
    <property type="project" value="InterPro"/>
</dbReference>
<keyword evidence="7" id="KW-1133">Transmembrane helix</keyword>